<proteinExistence type="predicted"/>
<dbReference type="EMBL" id="JBHLUD010000011">
    <property type="protein sequence ID" value="MFC0546172.1"/>
    <property type="molecule type" value="Genomic_DNA"/>
</dbReference>
<organism evidence="2 3">
    <name type="scientific">Kutzneria chonburiensis</name>
    <dbReference type="NCBI Taxonomy" id="1483604"/>
    <lineage>
        <taxon>Bacteria</taxon>
        <taxon>Bacillati</taxon>
        <taxon>Actinomycetota</taxon>
        <taxon>Actinomycetes</taxon>
        <taxon>Pseudonocardiales</taxon>
        <taxon>Pseudonocardiaceae</taxon>
        <taxon>Kutzneria</taxon>
    </lineage>
</organism>
<sequence length="138" mass="14809">MADTPSEVVGQLIECFATGRFADAAELYSDDCVVFAPLAPDGPMLFGGAEARALVKACHTALPVRDLTIRTTPDPEVAIAEWDYVGRNPDTGQDVVTGNLLIVRVRDGRIVSERPYLDHVTRAFITGGLNPLLEALNG</sequence>
<comment type="caution">
    <text evidence="2">The sequence shown here is derived from an EMBL/GenBank/DDBJ whole genome shotgun (WGS) entry which is preliminary data.</text>
</comment>
<dbReference type="Proteomes" id="UP001589810">
    <property type="component" value="Unassembled WGS sequence"/>
</dbReference>
<feature type="domain" description="SnoaL-like" evidence="1">
    <location>
        <begin position="10"/>
        <end position="112"/>
    </location>
</feature>
<evidence type="ECO:0000259" key="1">
    <source>
        <dbReference type="Pfam" id="PF12680"/>
    </source>
</evidence>
<gene>
    <name evidence="2" type="ORF">ACFFH7_31970</name>
</gene>
<dbReference type="Pfam" id="PF12680">
    <property type="entry name" value="SnoaL_2"/>
    <property type="match status" value="1"/>
</dbReference>
<reference evidence="2 3" key="1">
    <citation type="submission" date="2024-09" db="EMBL/GenBank/DDBJ databases">
        <authorList>
            <person name="Sun Q."/>
            <person name="Mori K."/>
        </authorList>
    </citation>
    <scope>NUCLEOTIDE SEQUENCE [LARGE SCALE GENOMIC DNA]</scope>
    <source>
        <strain evidence="2 3">TBRC 1432</strain>
    </source>
</reference>
<dbReference type="SUPFAM" id="SSF54427">
    <property type="entry name" value="NTF2-like"/>
    <property type="match status" value="1"/>
</dbReference>
<dbReference type="RefSeq" id="WP_273943275.1">
    <property type="nucleotide sequence ID" value="NZ_CP097263.1"/>
</dbReference>
<evidence type="ECO:0000313" key="2">
    <source>
        <dbReference type="EMBL" id="MFC0546172.1"/>
    </source>
</evidence>
<accession>A0ABV6N0S5</accession>
<dbReference type="InterPro" id="IPR032710">
    <property type="entry name" value="NTF2-like_dom_sf"/>
</dbReference>
<dbReference type="Gene3D" id="3.10.450.50">
    <property type="match status" value="1"/>
</dbReference>
<dbReference type="InterPro" id="IPR037401">
    <property type="entry name" value="SnoaL-like"/>
</dbReference>
<evidence type="ECO:0000313" key="3">
    <source>
        <dbReference type="Proteomes" id="UP001589810"/>
    </source>
</evidence>
<protein>
    <submittedName>
        <fullName evidence="2">Nuclear transport factor 2 family protein</fullName>
    </submittedName>
</protein>
<name>A0ABV6N0S5_9PSEU</name>
<keyword evidence="3" id="KW-1185">Reference proteome</keyword>